<dbReference type="EMBL" id="BOPO01000007">
    <property type="protein sequence ID" value="GIL25604.1"/>
    <property type="molecule type" value="Genomic_DNA"/>
</dbReference>
<organism evidence="2 3">
    <name type="scientific">Actinocatenispora comari</name>
    <dbReference type="NCBI Taxonomy" id="2807577"/>
    <lineage>
        <taxon>Bacteria</taxon>
        <taxon>Bacillati</taxon>
        <taxon>Actinomycetota</taxon>
        <taxon>Actinomycetes</taxon>
        <taxon>Micromonosporales</taxon>
        <taxon>Micromonosporaceae</taxon>
        <taxon>Actinocatenispora</taxon>
    </lineage>
</organism>
<evidence type="ECO:0000313" key="3">
    <source>
        <dbReference type="Proteomes" id="UP000614996"/>
    </source>
</evidence>
<dbReference type="AlphaFoldDB" id="A0A8J4A5Y9"/>
<keyword evidence="3" id="KW-1185">Reference proteome</keyword>
<protein>
    <submittedName>
        <fullName evidence="2">Uncharacterized protein</fullName>
    </submittedName>
</protein>
<dbReference type="Proteomes" id="UP000614996">
    <property type="component" value="Unassembled WGS sequence"/>
</dbReference>
<proteinExistence type="predicted"/>
<feature type="region of interest" description="Disordered" evidence="1">
    <location>
        <begin position="1"/>
        <end position="56"/>
    </location>
</feature>
<evidence type="ECO:0000256" key="1">
    <source>
        <dbReference type="SAM" id="MobiDB-lite"/>
    </source>
</evidence>
<evidence type="ECO:0000313" key="2">
    <source>
        <dbReference type="EMBL" id="GIL25604.1"/>
    </source>
</evidence>
<comment type="caution">
    <text evidence="2">The sequence shown here is derived from an EMBL/GenBank/DDBJ whole genome shotgun (WGS) entry which is preliminary data.</text>
</comment>
<reference evidence="3" key="1">
    <citation type="journal article" date="2021" name="Int. J. Syst. Evol. Microbiol.">
        <title>Actinocatenispora comari sp. nov., an endophytic actinomycete isolated from aerial parts of Comarum salesowianum.</title>
        <authorList>
            <person name="Oyunbileg N."/>
            <person name="Iizaka Y."/>
            <person name="Hamada M."/>
            <person name="Davaapurev B.O."/>
            <person name="Fukumoto A."/>
            <person name="Tsetseg B."/>
            <person name="Kato F."/>
            <person name="Tamura T."/>
            <person name="Batkhuu J."/>
            <person name="Anzai Y."/>
        </authorList>
    </citation>
    <scope>NUCLEOTIDE SEQUENCE [LARGE SCALE GENOMIC DNA]</scope>
    <source>
        <strain evidence="3">NUM-2625</strain>
    </source>
</reference>
<name>A0A8J4A5Y9_9ACTN</name>
<accession>A0A8J4A5Y9</accession>
<sequence length="56" mass="5624">MSDGTGSRLPLRRGRRLLPPAAEGTAAPSRVGARAAPSPELSGTPAGPAHDPGPVW</sequence>
<gene>
    <name evidence="2" type="ORF">NUM_08580</name>
</gene>